<dbReference type="InterPro" id="IPR036517">
    <property type="entry name" value="FF_domain_sf"/>
</dbReference>
<dbReference type="PANTHER" id="PTHR15377">
    <property type="entry name" value="TRANSCRIPTION ELONGATION REGULATOR 1"/>
    <property type="match status" value="1"/>
</dbReference>
<feature type="compositionally biased region" description="Polar residues" evidence="8">
    <location>
        <begin position="351"/>
        <end position="365"/>
    </location>
</feature>
<evidence type="ECO:0008006" key="13">
    <source>
        <dbReference type="Google" id="ProtNLM"/>
    </source>
</evidence>
<evidence type="ECO:0000256" key="5">
    <source>
        <dbReference type="ARBA" id="ARBA00023054"/>
    </source>
</evidence>
<feature type="domain" description="WW" evidence="9">
    <location>
        <begin position="160"/>
        <end position="187"/>
    </location>
</feature>
<comment type="similarity">
    <text evidence="2">Belongs to the TACC family.</text>
</comment>
<feature type="compositionally biased region" description="Basic and acidic residues" evidence="8">
    <location>
        <begin position="413"/>
        <end position="425"/>
    </location>
</feature>
<evidence type="ECO:0000313" key="11">
    <source>
        <dbReference type="EMBL" id="KER19456.1"/>
    </source>
</evidence>
<gene>
    <name evidence="11" type="ORF">T265_15534</name>
</gene>
<evidence type="ECO:0000256" key="8">
    <source>
        <dbReference type="SAM" id="MobiDB-lite"/>
    </source>
</evidence>
<dbReference type="Pfam" id="PF05010">
    <property type="entry name" value="TACC_C"/>
    <property type="match status" value="1"/>
</dbReference>
<feature type="region of interest" description="Disordered" evidence="8">
    <location>
        <begin position="1"/>
        <end position="34"/>
    </location>
</feature>
<dbReference type="InterPro" id="IPR057565">
    <property type="entry name" value="WW_TCRG1_3rd"/>
</dbReference>
<evidence type="ECO:0000256" key="7">
    <source>
        <dbReference type="SAM" id="Coils"/>
    </source>
</evidence>
<feature type="domain" description="WW" evidence="9">
    <location>
        <begin position="294"/>
        <end position="323"/>
    </location>
</feature>
<dbReference type="InterPro" id="IPR002713">
    <property type="entry name" value="FF_domain"/>
</dbReference>
<feature type="compositionally biased region" description="Basic and acidic residues" evidence="8">
    <location>
        <begin position="1060"/>
        <end position="1074"/>
    </location>
</feature>
<dbReference type="Pfam" id="PF00397">
    <property type="entry name" value="WW"/>
    <property type="match status" value="2"/>
</dbReference>
<evidence type="ECO:0000256" key="1">
    <source>
        <dbReference type="ARBA" id="ARBA00004245"/>
    </source>
</evidence>
<dbReference type="KEGG" id="ovi:T265_15534"/>
<feature type="compositionally biased region" description="Basic and acidic residues" evidence="8">
    <location>
        <begin position="245"/>
        <end position="260"/>
    </location>
</feature>
<dbReference type="Pfam" id="PF01846">
    <property type="entry name" value="FF"/>
    <property type="match status" value="4"/>
</dbReference>
<keyword evidence="5 7" id="KW-0175">Coiled coil</keyword>
<accession>A0A074YXC9</accession>
<protein>
    <recommendedName>
        <fullName evidence="13">FF domain protein</fullName>
    </recommendedName>
</protein>
<evidence type="ECO:0000259" key="10">
    <source>
        <dbReference type="PROSITE" id="PS51676"/>
    </source>
</evidence>
<feature type="domain" description="WW" evidence="9">
    <location>
        <begin position="88"/>
        <end position="115"/>
    </location>
</feature>
<dbReference type="PANTHER" id="PTHR15377:SF3">
    <property type="entry name" value="WW DOMAIN-CONTAINING PROTEIN"/>
    <property type="match status" value="1"/>
</dbReference>
<dbReference type="InterPro" id="IPR007707">
    <property type="entry name" value="TACC_C"/>
</dbReference>
<dbReference type="SMART" id="SM00441">
    <property type="entry name" value="FF"/>
    <property type="match status" value="4"/>
</dbReference>
<evidence type="ECO:0000256" key="3">
    <source>
        <dbReference type="ARBA" id="ARBA00022490"/>
    </source>
</evidence>
<feature type="domain" description="FF" evidence="10">
    <location>
        <begin position="563"/>
        <end position="618"/>
    </location>
</feature>
<feature type="region of interest" description="Disordered" evidence="8">
    <location>
        <begin position="621"/>
        <end position="675"/>
    </location>
</feature>
<dbReference type="InterPro" id="IPR036020">
    <property type="entry name" value="WW_dom_sf"/>
</dbReference>
<keyword evidence="12" id="KW-1185">Reference proteome</keyword>
<dbReference type="GO" id="GO:0005856">
    <property type="term" value="C:cytoskeleton"/>
    <property type="evidence" value="ECO:0007669"/>
    <property type="project" value="UniProtKB-SubCell"/>
</dbReference>
<reference evidence="11 12" key="1">
    <citation type="submission" date="2013-11" db="EMBL/GenBank/DDBJ databases">
        <title>Opisthorchis viverrini - life in the bile duct.</title>
        <authorList>
            <person name="Young N.D."/>
            <person name="Nagarajan N."/>
            <person name="Lin S.J."/>
            <person name="Korhonen P.K."/>
            <person name="Jex A.R."/>
            <person name="Hall R.S."/>
            <person name="Safavi-Hemami H."/>
            <person name="Kaewkong W."/>
            <person name="Bertrand D."/>
            <person name="Gao S."/>
            <person name="Seet Q."/>
            <person name="Wongkham S."/>
            <person name="Teh B.T."/>
            <person name="Wongkham C."/>
            <person name="Intapan P.M."/>
            <person name="Maleewong W."/>
            <person name="Yang X."/>
            <person name="Hu M."/>
            <person name="Wang Z."/>
            <person name="Hofmann A."/>
            <person name="Sternberg P.W."/>
            <person name="Tan P."/>
            <person name="Wang J."/>
            <person name="Gasser R.B."/>
        </authorList>
    </citation>
    <scope>NUCLEOTIDE SEQUENCE [LARGE SCALE GENOMIC DNA]</scope>
</reference>
<feature type="domain" description="FF" evidence="10">
    <location>
        <begin position="670"/>
        <end position="729"/>
    </location>
</feature>
<evidence type="ECO:0000313" key="12">
    <source>
        <dbReference type="Proteomes" id="UP000054324"/>
    </source>
</evidence>
<dbReference type="RefSeq" id="XP_009176792.1">
    <property type="nucleotide sequence ID" value="XM_009178528.1"/>
</dbReference>
<feature type="coiled-coil region" evidence="7">
    <location>
        <begin position="482"/>
        <end position="513"/>
    </location>
</feature>
<keyword evidence="3" id="KW-0963">Cytoplasm</keyword>
<feature type="region of interest" description="Disordered" evidence="8">
    <location>
        <begin position="200"/>
        <end position="293"/>
    </location>
</feature>
<dbReference type="GO" id="GO:0003712">
    <property type="term" value="F:transcription coregulator activity"/>
    <property type="evidence" value="ECO:0007669"/>
    <property type="project" value="TreeGrafter"/>
</dbReference>
<feature type="region of interest" description="Disordered" evidence="8">
    <location>
        <begin position="335"/>
        <end position="425"/>
    </location>
</feature>
<dbReference type="GO" id="GO:0070063">
    <property type="term" value="F:RNA polymerase binding"/>
    <property type="evidence" value="ECO:0007669"/>
    <property type="project" value="InterPro"/>
</dbReference>
<dbReference type="FunFam" id="2.20.70.10:FF:000049">
    <property type="entry name" value="Transcription elongation regulator 1-like"/>
    <property type="match status" value="1"/>
</dbReference>
<sequence length="1566" mass="174157">MPPGFPGPPGGIGRPMVGPFIPSQPLGPGAPTVPLHMMPPPMHGMSMMPGSMPPFRPPMPFMPPAMPVGAIPPATQPAVQRKTPDDIWVENLTAEGKSYYYNMRTRETRWDRPEGVTVVRQGEVEGTAKPASTTASVVPTIPPLLSTGAAIQKPPDVAVWSEYRNPEGKAYYHNSRTGETTWEKPKVLVDWDEQQKTPVFTVPSAPSTTTMQATAAAPVQSTPQVLENKQSNSDVPSEVSTENKVTAEVKVTSEAKDSEKSNGSSGENTSTKEEPAKTPKDNTRPVSSTAVPGTPWCVVWTGDDRAFFFNPSQRLSVWEKPEELKGRADVDRLLEKQPTAANPGKLGCSEGNPSSGSVDSDSGETASKKPRLDGEENQPQDNEAQKNQTPENADAETEKPANTPDKIPVGMEAAKEAEERAARERAVQPLEVRVRRFREMLVEMQVSAFSTWEKELHKIVFDPRYLLLASKERKQTFEAYVKERAEEERREKKNKLKERKEKFNELLEEAELTSKSSFTEFSTKYAKDARFKGIEKSRDRESMFQDYLAELRKREKDEKHREKEKVKSDFLSLLKETKGLSRHSHWSEVKRKIDADPRYKAVDSSSRREDWFRDFVRKLDENPPSRESSDSRKEREKKERQEASIREREKEVKEALSSSLREREKEREQQLHAEQEENFRTLLSEFVRDPGMTWKEAKKVLRKDSRWELVSDVLQRSERDEMFKEHLSNLSKKSRESKTMSETDSLCSILSSCPFCYSHSNMSSLHNNHNPNTSVSGSSVVCPSETAGRHCSRCVSRASLEQSTPTSELATLNDSDRNHIHQARSYEDHQLVREIDERVVTVAPPNRSSLDAILDRLEDAPHAPSAAIHMEDSLLLNFDPLLERSKAEIFVFVFFSTVPEHVCDCELSNGVVPLNTWITMTMDDRISPTPDEQPSLQPTNVDNVEILSDTPSPSSQVPPLASGVTASITFSPWMHHSILDQALGGSDRSPEWHVSPPAREVVESSASSVKGHLLRHGTECLTNIDENTEPSISPNSVPTPSDAADMDALAVLLGRVNVHDPSVRRADQPSDDALHTMTNSASPHTATPHDNAGRTPHTKSANTPSSRFEVIRKLSQTFAQSLAPQSSSQSNTPSSMHVPHDTTKLHRSHLTESAPVDPSCSTTPKLNVSSRLSFGGISGMVSQVARSLYDRLGGVSGLSASTRTPTQTDVGTNASPIARASAHILEETETAPSVFPVSAHDSALGAKIFPADNPVPSTCTSFAQSGDEDVWESVDSMNDPKPSVTDSFAKSISAFDQVVDIVSENKENLQFLPTNADALLSGFHESWVIGNQANSHMMTADVAGLSATTHGNIHMTQWIHDVAASVDNTSGLQNSSLSDRQSDIAQEWLDLHDEVSRLRSVADDLSGLMVTYERALLDADAYMHRCNTAAVARLTRLAQERDEAVEQVANMHKACEYMVRGIQRAKETIETKKEKQAAAVRLLEKFEKKYPKMVTRTEKIVEHFVNHLGDALAENQRQQEADLRKLDKLRFDLRQAELREAAVAEQIKQLEKQSSELTRICQQFFP</sequence>
<feature type="compositionally biased region" description="Polar residues" evidence="8">
    <location>
        <begin position="204"/>
        <end position="244"/>
    </location>
</feature>
<feature type="domain" description="FF" evidence="10">
    <location>
        <begin position="495"/>
        <end position="550"/>
    </location>
</feature>
<feature type="compositionally biased region" description="Polar residues" evidence="8">
    <location>
        <begin position="377"/>
        <end position="391"/>
    </location>
</feature>
<dbReference type="FunFam" id="1.10.10.440:FF:000001">
    <property type="entry name" value="Transcription elongation regulator 1 like"/>
    <property type="match status" value="1"/>
</dbReference>
<dbReference type="PROSITE" id="PS50020">
    <property type="entry name" value="WW_DOMAIN_2"/>
    <property type="match status" value="3"/>
</dbReference>
<dbReference type="Proteomes" id="UP000054324">
    <property type="component" value="Unassembled WGS sequence"/>
</dbReference>
<dbReference type="OrthoDB" id="63972at2759"/>
<dbReference type="Gene3D" id="2.20.70.10">
    <property type="match status" value="3"/>
</dbReference>
<dbReference type="CTD" id="20329699"/>
<dbReference type="GO" id="GO:0005634">
    <property type="term" value="C:nucleus"/>
    <property type="evidence" value="ECO:0007669"/>
    <property type="project" value="TreeGrafter"/>
</dbReference>
<proteinExistence type="inferred from homology"/>
<dbReference type="SUPFAM" id="SSF51045">
    <property type="entry name" value="WW domain"/>
    <property type="match status" value="3"/>
</dbReference>
<feature type="compositionally biased region" description="Basic and acidic residues" evidence="8">
    <location>
        <begin position="270"/>
        <end position="283"/>
    </location>
</feature>
<feature type="domain" description="FF" evidence="10">
    <location>
        <begin position="428"/>
        <end position="483"/>
    </location>
</feature>
<organism evidence="11 12">
    <name type="scientific">Opisthorchis viverrini</name>
    <name type="common">Southeast Asian liver fluke</name>
    <dbReference type="NCBI Taxonomy" id="6198"/>
    <lineage>
        <taxon>Eukaryota</taxon>
        <taxon>Metazoa</taxon>
        <taxon>Spiralia</taxon>
        <taxon>Lophotrochozoa</taxon>
        <taxon>Platyhelminthes</taxon>
        <taxon>Trematoda</taxon>
        <taxon>Digenea</taxon>
        <taxon>Opisthorchiida</taxon>
        <taxon>Opisthorchiata</taxon>
        <taxon>Opisthorchiidae</taxon>
        <taxon>Opisthorchis</taxon>
    </lineage>
</organism>
<dbReference type="Gene3D" id="1.10.10.440">
    <property type="entry name" value="FF domain"/>
    <property type="match status" value="4"/>
</dbReference>
<dbReference type="SMART" id="SM00456">
    <property type="entry name" value="WW"/>
    <property type="match status" value="3"/>
</dbReference>
<dbReference type="Pfam" id="PF23517">
    <property type="entry name" value="WW_TCERG1"/>
    <property type="match status" value="1"/>
</dbReference>
<keyword evidence="4" id="KW-0677">Repeat</keyword>
<feature type="region of interest" description="Disordered" evidence="8">
    <location>
        <begin position="1060"/>
        <end position="1105"/>
    </location>
</feature>
<evidence type="ECO:0000256" key="4">
    <source>
        <dbReference type="ARBA" id="ARBA00022737"/>
    </source>
</evidence>
<name>A0A074YXC9_OPIVI</name>
<dbReference type="GeneID" id="20329699"/>
<keyword evidence="6" id="KW-0206">Cytoskeleton</keyword>
<comment type="subcellular location">
    <subcellularLocation>
        <location evidence="1">Cytoplasm</location>
        <location evidence="1">Cytoskeleton</location>
    </subcellularLocation>
</comment>
<feature type="compositionally biased region" description="Polar residues" evidence="8">
    <location>
        <begin position="1076"/>
        <end position="1085"/>
    </location>
</feature>
<dbReference type="PROSITE" id="PS01159">
    <property type="entry name" value="WW_DOMAIN_1"/>
    <property type="match status" value="2"/>
</dbReference>
<dbReference type="STRING" id="6198.A0A074YXC9"/>
<feature type="compositionally biased region" description="Low complexity" evidence="8">
    <location>
        <begin position="1119"/>
        <end position="1135"/>
    </location>
</feature>
<dbReference type="PROSITE" id="PS51676">
    <property type="entry name" value="FF"/>
    <property type="match status" value="4"/>
</dbReference>
<evidence type="ECO:0000259" key="9">
    <source>
        <dbReference type="PROSITE" id="PS50020"/>
    </source>
</evidence>
<evidence type="ECO:0000256" key="2">
    <source>
        <dbReference type="ARBA" id="ARBA00009423"/>
    </source>
</evidence>
<dbReference type="EMBL" id="KL597203">
    <property type="protein sequence ID" value="KER19456.1"/>
    <property type="molecule type" value="Genomic_DNA"/>
</dbReference>
<dbReference type="InterPro" id="IPR045148">
    <property type="entry name" value="TCRG1-like"/>
</dbReference>
<dbReference type="CDD" id="cd00201">
    <property type="entry name" value="WW"/>
    <property type="match status" value="3"/>
</dbReference>
<evidence type="ECO:0000256" key="6">
    <source>
        <dbReference type="ARBA" id="ARBA00023212"/>
    </source>
</evidence>
<dbReference type="InterPro" id="IPR001202">
    <property type="entry name" value="WW_dom"/>
</dbReference>
<feature type="region of interest" description="Disordered" evidence="8">
    <location>
        <begin position="1119"/>
        <end position="1164"/>
    </location>
</feature>
<dbReference type="SUPFAM" id="SSF81698">
    <property type="entry name" value="FF domain"/>
    <property type="match status" value="4"/>
</dbReference>